<comment type="caution">
    <text evidence="3">The sequence shown here is derived from an EMBL/GenBank/DDBJ whole genome shotgun (WGS) entry which is preliminary data.</text>
</comment>
<evidence type="ECO:0000256" key="1">
    <source>
        <dbReference type="ARBA" id="ARBA00023125"/>
    </source>
</evidence>
<feature type="domain" description="HTH CENPB-type" evidence="2">
    <location>
        <begin position="59"/>
        <end position="132"/>
    </location>
</feature>
<keyword evidence="5" id="KW-1185">Reference proteome</keyword>
<dbReference type="GO" id="GO:0003677">
    <property type="term" value="F:DNA binding"/>
    <property type="evidence" value="ECO:0007669"/>
    <property type="project" value="UniProtKB-KW"/>
</dbReference>
<reference evidence="3" key="1">
    <citation type="submission" date="2020-04" db="EMBL/GenBank/DDBJ databases">
        <title>Hybrid Assembly of Korean Phytophthora infestans isolates.</title>
        <authorList>
            <person name="Prokchorchik M."/>
            <person name="Lee Y."/>
            <person name="Seo J."/>
            <person name="Cho J.-H."/>
            <person name="Park Y.-E."/>
            <person name="Jang D.-C."/>
            <person name="Im J.-S."/>
            <person name="Choi J.-G."/>
            <person name="Park H.-J."/>
            <person name="Lee G.-B."/>
            <person name="Lee Y.-G."/>
            <person name="Hong S.-Y."/>
            <person name="Cho K."/>
            <person name="Sohn K.H."/>
        </authorList>
    </citation>
    <scope>NUCLEOTIDE SEQUENCE</scope>
    <source>
        <strain evidence="3">KR_1_A1</strain>
        <strain evidence="4">KR_2_A2</strain>
    </source>
</reference>
<evidence type="ECO:0000313" key="5">
    <source>
        <dbReference type="Proteomes" id="UP000602510"/>
    </source>
</evidence>
<evidence type="ECO:0000313" key="3">
    <source>
        <dbReference type="EMBL" id="KAF4042830.1"/>
    </source>
</evidence>
<accession>A0A833WMX3</accession>
<protein>
    <submittedName>
        <fullName evidence="3">Putative HTH CENPB-type domain-containing protein</fullName>
    </submittedName>
</protein>
<dbReference type="PROSITE" id="PS51253">
    <property type="entry name" value="HTH_CENPB"/>
    <property type="match status" value="1"/>
</dbReference>
<dbReference type="EMBL" id="WSZM01000097">
    <property type="protein sequence ID" value="KAF4042830.1"/>
    <property type="molecule type" value="Genomic_DNA"/>
</dbReference>
<dbReference type="Proteomes" id="UP000704712">
    <property type="component" value="Unassembled WGS sequence"/>
</dbReference>
<dbReference type="Proteomes" id="UP000602510">
    <property type="component" value="Unassembled WGS sequence"/>
</dbReference>
<dbReference type="InterPro" id="IPR006600">
    <property type="entry name" value="HTH_CenpB_DNA-bd_dom"/>
</dbReference>
<dbReference type="EMBL" id="JAACNO010000390">
    <property type="protein sequence ID" value="KAF4147936.1"/>
    <property type="molecule type" value="Genomic_DNA"/>
</dbReference>
<dbReference type="AlphaFoldDB" id="A0A833WMX3"/>
<evidence type="ECO:0000259" key="2">
    <source>
        <dbReference type="PROSITE" id="PS51253"/>
    </source>
</evidence>
<gene>
    <name evidence="3" type="ORF">GN244_ATG05139</name>
    <name evidence="4" type="ORF">GN958_ATG02898</name>
</gene>
<organism evidence="3 5">
    <name type="scientific">Phytophthora infestans</name>
    <name type="common">Potato late blight agent</name>
    <name type="synonym">Botrytis infestans</name>
    <dbReference type="NCBI Taxonomy" id="4787"/>
    <lineage>
        <taxon>Eukaryota</taxon>
        <taxon>Sar</taxon>
        <taxon>Stramenopiles</taxon>
        <taxon>Oomycota</taxon>
        <taxon>Peronosporomycetes</taxon>
        <taxon>Peronosporales</taxon>
        <taxon>Peronosporaceae</taxon>
        <taxon>Phytophthora</taxon>
    </lineage>
</organism>
<name>A0A833WMX3_PHYIN</name>
<keyword evidence="1" id="KW-0238">DNA-binding</keyword>
<evidence type="ECO:0000313" key="4">
    <source>
        <dbReference type="EMBL" id="KAF4147936.1"/>
    </source>
</evidence>
<proteinExistence type="predicted"/>
<sequence length="178" mass="20460">MVIKPTKQNEYRESQATRFSGAMRLVKEEGGSLGRAALSFGVSKTSLYRRLEKGVNADWRSGRKTTLSMDKEKSIVQVIMYRSKLGVCMTDGELRILAQQRAKKAGRAMPKFFPSSRWPTRFVDRHIDRLTRKKAQILDVKRFKMSTKELIHSYYINLQEAMEGLSAAQVWNSDETSF</sequence>